<dbReference type="OrthoDB" id="1805474at2"/>
<dbReference type="InterPro" id="IPR021124">
    <property type="entry name" value="CRISPR-assoc_prot_Cas5"/>
</dbReference>
<dbReference type="InterPro" id="IPR013421">
    <property type="entry name" value="CRISPR-assoc_prot_Cas5_HALMA"/>
</dbReference>
<accession>A0A1H2XCA2</accession>
<dbReference type="NCBIfam" id="TIGR02592">
    <property type="entry name" value="cas_Cas5h"/>
    <property type="match status" value="1"/>
</dbReference>
<dbReference type="InterPro" id="IPR013422">
    <property type="entry name" value="CRISPR-assoc_prot_Cas5_N"/>
</dbReference>
<reference evidence="2 3" key="1">
    <citation type="submission" date="2016-10" db="EMBL/GenBank/DDBJ databases">
        <authorList>
            <person name="de Groot N.N."/>
        </authorList>
    </citation>
    <scope>NUCLEOTIDE SEQUENCE [LARGE SCALE GENOMIC DNA]</scope>
    <source>
        <strain evidence="2 3">DSM 23310</strain>
    </source>
</reference>
<dbReference type="NCBIfam" id="TIGR02593">
    <property type="entry name" value="CRISPR_cas5"/>
    <property type="match status" value="1"/>
</dbReference>
<evidence type="ECO:0000313" key="3">
    <source>
        <dbReference type="Proteomes" id="UP000198828"/>
    </source>
</evidence>
<keyword evidence="1" id="KW-0051">Antiviral defense</keyword>
<name>A0A1H2XCA2_9FIRM</name>
<dbReference type="EMBL" id="FNNG01000005">
    <property type="protein sequence ID" value="SDW90533.1"/>
    <property type="molecule type" value="Genomic_DNA"/>
</dbReference>
<dbReference type="GO" id="GO:0043571">
    <property type="term" value="P:maintenance of CRISPR repeat elements"/>
    <property type="evidence" value="ECO:0007669"/>
    <property type="project" value="InterPro"/>
</dbReference>
<dbReference type="AlphaFoldDB" id="A0A1H2XCA2"/>
<dbReference type="Proteomes" id="UP000198828">
    <property type="component" value="Unassembled WGS sequence"/>
</dbReference>
<dbReference type="GO" id="GO:0051607">
    <property type="term" value="P:defense response to virus"/>
    <property type="evidence" value="ECO:0007669"/>
    <property type="project" value="UniProtKB-KW"/>
</dbReference>
<proteinExistence type="predicted"/>
<evidence type="ECO:0000256" key="1">
    <source>
        <dbReference type="ARBA" id="ARBA00023118"/>
    </source>
</evidence>
<evidence type="ECO:0000313" key="2">
    <source>
        <dbReference type="EMBL" id="SDW90533.1"/>
    </source>
</evidence>
<dbReference type="Pfam" id="PF09704">
    <property type="entry name" value="Cas_Cas5d"/>
    <property type="match status" value="1"/>
</dbReference>
<dbReference type="RefSeq" id="WP_159428642.1">
    <property type="nucleotide sequence ID" value="NZ_FNNG01000005.1"/>
</dbReference>
<sequence>MSKSSILICDLEGTFAHFRKYYTNSSSLSYAFPPPTAIAGLIAGILGLERDSYYDMFSSKNFYNAVEILTPVRKLIQTVNYIYVISPSDVNKVKGSTQVPFEIVVSKYSNKEKYSKLKYRLYLTHKDKAKYKEIKNRLINEKFVYPPYLGVSECLGKLKFVGEVNGDDVAIIPCGEKTKVDTVCSIDSIKKNSLELRLDSGLRYVKEIMPVEFDSGRYLTLSKSYLYEQEGNGIYAAFNVPVLSIQIKDQTKNIVWLQEVSSDDYLFSC</sequence>
<protein>
    <submittedName>
        <fullName evidence="2">CRISPR-associated protein Cas5h</fullName>
    </submittedName>
</protein>
<dbReference type="Gene3D" id="3.30.70.2660">
    <property type="match status" value="1"/>
</dbReference>
<organism evidence="2 3">
    <name type="scientific">Tepidimicrobium xylanilyticum</name>
    <dbReference type="NCBI Taxonomy" id="1123352"/>
    <lineage>
        <taxon>Bacteria</taxon>
        <taxon>Bacillati</taxon>
        <taxon>Bacillota</taxon>
        <taxon>Tissierellia</taxon>
        <taxon>Tissierellales</taxon>
        <taxon>Tepidimicrobiaceae</taxon>
        <taxon>Tepidimicrobium</taxon>
    </lineage>
</organism>
<gene>
    <name evidence="2" type="ORF">SAMN05660923_01406</name>
</gene>
<keyword evidence="3" id="KW-1185">Reference proteome</keyword>